<accession>A0A2S3ZSA4</accession>
<evidence type="ECO:0000256" key="1">
    <source>
        <dbReference type="ARBA" id="ARBA00023015"/>
    </source>
</evidence>
<dbReference type="EMBL" id="PPXC01000019">
    <property type="protein sequence ID" value="POH71969.1"/>
    <property type="molecule type" value="Genomic_DNA"/>
</dbReference>
<dbReference type="PRINTS" id="PR00038">
    <property type="entry name" value="HTHLUXR"/>
</dbReference>
<dbReference type="Proteomes" id="UP000237061">
    <property type="component" value="Unassembled WGS sequence"/>
</dbReference>
<dbReference type="PANTHER" id="PTHR43214:SF24">
    <property type="entry name" value="TRANSCRIPTIONAL REGULATORY PROTEIN NARL-RELATED"/>
    <property type="match status" value="1"/>
</dbReference>
<reference evidence="7 8" key="1">
    <citation type="submission" date="2018-01" db="EMBL/GenBank/DDBJ databases">
        <title>Arthrobacter sp. nov., from glaciers in China.</title>
        <authorList>
            <person name="Liu Q."/>
            <person name="Xin Y.-H."/>
        </authorList>
    </citation>
    <scope>NUCLEOTIDE SEQUENCE [LARGE SCALE GENOMIC DNA]</scope>
    <source>
        <strain evidence="7 8">HLT2-12-2</strain>
    </source>
</reference>
<evidence type="ECO:0000313" key="7">
    <source>
        <dbReference type="EMBL" id="POH71969.1"/>
    </source>
</evidence>
<dbReference type="InterPro" id="IPR000792">
    <property type="entry name" value="Tscrpt_reg_LuxR_C"/>
</dbReference>
<dbReference type="PANTHER" id="PTHR43214">
    <property type="entry name" value="TWO-COMPONENT RESPONSE REGULATOR"/>
    <property type="match status" value="1"/>
</dbReference>
<evidence type="ECO:0000256" key="3">
    <source>
        <dbReference type="ARBA" id="ARBA00023163"/>
    </source>
</evidence>
<feature type="domain" description="HTH luxR-type" evidence="5">
    <location>
        <begin position="141"/>
        <end position="208"/>
    </location>
</feature>
<sequence length="208" mass="22208">MAVVGCDYVTALGLAQLLQPASFIDVLGSCSDSDEILELLADHPLDLVLLDVAMGEQELTLSCKALSNTPYPPTIVIMGDVPEDIGQYLIGCGASAILRNETISEDLPTALRMIHRGGALILSDTARRAIKSRSVFLDKIHLKRFDDLNAREQRVAEGVTSGLTNSQLASSLHISEATVKLLVSNVMNKLGVGNRVQIAVVVTKAQAT</sequence>
<evidence type="ECO:0000259" key="6">
    <source>
        <dbReference type="PROSITE" id="PS50110"/>
    </source>
</evidence>
<feature type="modified residue" description="4-aspartylphosphate" evidence="4">
    <location>
        <position position="51"/>
    </location>
</feature>
<keyword evidence="1" id="KW-0805">Transcription regulation</keyword>
<dbReference type="InterPro" id="IPR039420">
    <property type="entry name" value="WalR-like"/>
</dbReference>
<protein>
    <recommendedName>
        <fullName evidence="9">DNA-binding response regulator</fullName>
    </recommendedName>
</protein>
<name>A0A2S3ZSA4_ARTGL</name>
<comment type="caution">
    <text evidence="7">The sequence shown here is derived from an EMBL/GenBank/DDBJ whole genome shotgun (WGS) entry which is preliminary data.</text>
</comment>
<dbReference type="RefSeq" id="WP_103467268.1">
    <property type="nucleotide sequence ID" value="NZ_PPXC01000019.1"/>
</dbReference>
<keyword evidence="3" id="KW-0804">Transcription</keyword>
<proteinExistence type="predicted"/>
<dbReference type="PROSITE" id="PS50043">
    <property type="entry name" value="HTH_LUXR_2"/>
    <property type="match status" value="1"/>
</dbReference>
<dbReference type="Pfam" id="PF00196">
    <property type="entry name" value="GerE"/>
    <property type="match status" value="1"/>
</dbReference>
<organism evidence="7 8">
    <name type="scientific">Arthrobacter glacialis</name>
    <dbReference type="NCBI Taxonomy" id="1664"/>
    <lineage>
        <taxon>Bacteria</taxon>
        <taxon>Bacillati</taxon>
        <taxon>Actinomycetota</taxon>
        <taxon>Actinomycetes</taxon>
        <taxon>Micrococcales</taxon>
        <taxon>Micrococcaceae</taxon>
        <taxon>Arthrobacter</taxon>
    </lineage>
</organism>
<dbReference type="GO" id="GO:0003677">
    <property type="term" value="F:DNA binding"/>
    <property type="evidence" value="ECO:0007669"/>
    <property type="project" value="UniProtKB-KW"/>
</dbReference>
<dbReference type="GO" id="GO:0000160">
    <property type="term" value="P:phosphorelay signal transduction system"/>
    <property type="evidence" value="ECO:0007669"/>
    <property type="project" value="InterPro"/>
</dbReference>
<feature type="domain" description="Response regulatory" evidence="6">
    <location>
        <begin position="1"/>
        <end position="115"/>
    </location>
</feature>
<dbReference type="InterPro" id="IPR001789">
    <property type="entry name" value="Sig_transdc_resp-reg_receiver"/>
</dbReference>
<dbReference type="InterPro" id="IPR016032">
    <property type="entry name" value="Sig_transdc_resp-reg_C-effctor"/>
</dbReference>
<keyword evidence="2" id="KW-0238">DNA-binding</keyword>
<evidence type="ECO:0008006" key="9">
    <source>
        <dbReference type="Google" id="ProtNLM"/>
    </source>
</evidence>
<dbReference type="CDD" id="cd06170">
    <property type="entry name" value="LuxR_C_like"/>
    <property type="match status" value="1"/>
</dbReference>
<dbReference type="GO" id="GO:0006355">
    <property type="term" value="P:regulation of DNA-templated transcription"/>
    <property type="evidence" value="ECO:0007669"/>
    <property type="project" value="InterPro"/>
</dbReference>
<dbReference type="Gene3D" id="3.40.50.2300">
    <property type="match status" value="1"/>
</dbReference>
<dbReference type="AlphaFoldDB" id="A0A2S3ZSA4"/>
<keyword evidence="4" id="KW-0597">Phosphoprotein</keyword>
<keyword evidence="8" id="KW-1185">Reference proteome</keyword>
<dbReference type="SMART" id="SM00421">
    <property type="entry name" value="HTH_LUXR"/>
    <property type="match status" value="1"/>
</dbReference>
<evidence type="ECO:0000256" key="2">
    <source>
        <dbReference type="ARBA" id="ARBA00023125"/>
    </source>
</evidence>
<dbReference type="PROSITE" id="PS50110">
    <property type="entry name" value="RESPONSE_REGULATORY"/>
    <property type="match status" value="1"/>
</dbReference>
<evidence type="ECO:0000256" key="4">
    <source>
        <dbReference type="PROSITE-ProRule" id="PRU00169"/>
    </source>
</evidence>
<gene>
    <name evidence="7" type="ORF">CVS27_18215</name>
</gene>
<dbReference type="SUPFAM" id="SSF52172">
    <property type="entry name" value="CheY-like"/>
    <property type="match status" value="1"/>
</dbReference>
<dbReference type="SUPFAM" id="SSF46894">
    <property type="entry name" value="C-terminal effector domain of the bipartite response regulators"/>
    <property type="match status" value="1"/>
</dbReference>
<evidence type="ECO:0000259" key="5">
    <source>
        <dbReference type="PROSITE" id="PS50043"/>
    </source>
</evidence>
<dbReference type="InterPro" id="IPR011006">
    <property type="entry name" value="CheY-like_superfamily"/>
</dbReference>
<evidence type="ECO:0000313" key="8">
    <source>
        <dbReference type="Proteomes" id="UP000237061"/>
    </source>
</evidence>